<dbReference type="GO" id="GO:0008270">
    <property type="term" value="F:zinc ion binding"/>
    <property type="evidence" value="ECO:0007669"/>
    <property type="project" value="UniProtKB-KW"/>
</dbReference>
<keyword evidence="2" id="KW-0479">Metal-binding</keyword>
<accession>A0A9N8WJ46</accession>
<evidence type="ECO:0000256" key="1">
    <source>
        <dbReference type="ARBA" id="ARBA00004123"/>
    </source>
</evidence>
<comment type="caution">
    <text evidence="6">The sequence shown here is derived from an EMBL/GenBank/DDBJ whole genome shotgun (WGS) entry which is preliminary data.</text>
</comment>
<protein>
    <submittedName>
        <fullName evidence="6">23155_t:CDS:1</fullName>
    </submittedName>
</protein>
<dbReference type="PANTHER" id="PTHR46481:SF10">
    <property type="entry name" value="ZINC FINGER BED DOMAIN-CONTAINING PROTEIN 39"/>
    <property type="match status" value="1"/>
</dbReference>
<dbReference type="InterPro" id="IPR052035">
    <property type="entry name" value="ZnF_BED_domain_contain"/>
</dbReference>
<evidence type="ECO:0000256" key="4">
    <source>
        <dbReference type="ARBA" id="ARBA00022833"/>
    </source>
</evidence>
<dbReference type="GO" id="GO:0005634">
    <property type="term" value="C:nucleus"/>
    <property type="evidence" value="ECO:0007669"/>
    <property type="project" value="UniProtKB-SubCell"/>
</dbReference>
<gene>
    <name evidence="6" type="ORF">CPELLU_LOCUS1809</name>
</gene>
<dbReference type="Proteomes" id="UP000789759">
    <property type="component" value="Unassembled WGS sequence"/>
</dbReference>
<evidence type="ECO:0000313" key="6">
    <source>
        <dbReference type="EMBL" id="CAG8487364.1"/>
    </source>
</evidence>
<comment type="subcellular location">
    <subcellularLocation>
        <location evidence="1">Nucleus</location>
    </subcellularLocation>
</comment>
<dbReference type="SUPFAM" id="SSF53098">
    <property type="entry name" value="Ribonuclease H-like"/>
    <property type="match status" value="1"/>
</dbReference>
<evidence type="ECO:0000313" key="7">
    <source>
        <dbReference type="Proteomes" id="UP000789759"/>
    </source>
</evidence>
<dbReference type="InterPro" id="IPR012337">
    <property type="entry name" value="RNaseH-like_sf"/>
</dbReference>
<name>A0A9N8WJ46_9GLOM</name>
<organism evidence="6 7">
    <name type="scientific">Cetraspora pellucida</name>
    <dbReference type="NCBI Taxonomy" id="1433469"/>
    <lineage>
        <taxon>Eukaryota</taxon>
        <taxon>Fungi</taxon>
        <taxon>Fungi incertae sedis</taxon>
        <taxon>Mucoromycota</taxon>
        <taxon>Glomeromycotina</taxon>
        <taxon>Glomeromycetes</taxon>
        <taxon>Diversisporales</taxon>
        <taxon>Gigasporaceae</taxon>
        <taxon>Cetraspora</taxon>
    </lineage>
</organism>
<reference evidence="6" key="1">
    <citation type="submission" date="2021-06" db="EMBL/GenBank/DDBJ databases">
        <authorList>
            <person name="Kallberg Y."/>
            <person name="Tangrot J."/>
            <person name="Rosling A."/>
        </authorList>
    </citation>
    <scope>NUCLEOTIDE SEQUENCE</scope>
    <source>
        <strain evidence="6">FL966</strain>
    </source>
</reference>
<sequence>MELEPENVFEPDNALEPEPDYALKPDYMLESNYMLEPDYVLEPVDIDLDKLKSNNMDVNEDNEDLLQFSTLSQTAAFIVEELQLFSITQSQAFKRIIEELDIQANSFKFKHITVSDTVNNESNIMLCLEKLEKKYGIFKIHCFGHTLQLAINDVLKECLEITNLIKRYKDVVFHFSRSPKQKQFLLKVQIEMNDWNNFLFVVHDVLTRWNLTYYLLKRLTILKPAIYRYKSFLVEVNDNTKLCESIGDIKEFSDTPQAETSFNTSTNILIFNIPEIVNPQSAKNIIRLSTTDYIKKGKNVSPASSITNMTQDLFDSITNESSVALSLVSTDISLPPEIIYTKSVDDKSKLVSEIIKLVNNKVEPKISLDLLANNKLKNSNEEFNTQLKTYLLEYIPQEKRETHLRQKAIELGEDPNKFIIITEKNKLNSIAFRDRMQTDTRMCSYAKKTEKNPSEYMDMTMQKRLISEEIIHHSLEENKITLLWLDTDKEWKKTISILQANGNCRIAITKLPKSLEEEIVRKKAKQILQNRYRFSEDQVNALFTILKNKSRHSITISDKNVNIVIANQLSKEMEKETIEDMVTKFPDITEDANKIQNVNQKKAEAKCIDYPDKFTLESVKERLNAYNIKTLPDCQTLANIIIMLCIPSAKLKTLCITDTGVTGYVKNRGQPDISRKFRSIEKNQEQAKELLTWIQHTISSGRIGAVYSVVVHEAKNMAHAYTIAEEFFIETLVEGKIPVKALIDTSSKFNTISKSLFDKLEEDYGLECLSDNKLIGEEIKCLDLQFYYKGKWQSLDSTEMHKAKISFGYSPKTYDSYAKIVINSMSILLIKENSNKDSFTKNSSPNSNPSLKNIENIIRFIIYAVEKGTSYHIISNFYKYQYCHTSSYEKKKKNGKAKVARTISVSELESSISDSSNSSTSYLEIEVTYAHKTRALVSLIQISSHYRAKPMTL</sequence>
<evidence type="ECO:0000256" key="2">
    <source>
        <dbReference type="ARBA" id="ARBA00022723"/>
    </source>
</evidence>
<keyword evidence="3" id="KW-0863">Zinc-finger</keyword>
<evidence type="ECO:0000256" key="3">
    <source>
        <dbReference type="ARBA" id="ARBA00022771"/>
    </source>
</evidence>
<evidence type="ECO:0000256" key="5">
    <source>
        <dbReference type="ARBA" id="ARBA00023242"/>
    </source>
</evidence>
<dbReference type="AlphaFoldDB" id="A0A9N8WJ46"/>
<dbReference type="PANTHER" id="PTHR46481">
    <property type="entry name" value="ZINC FINGER BED DOMAIN-CONTAINING PROTEIN 4"/>
    <property type="match status" value="1"/>
</dbReference>
<dbReference type="OrthoDB" id="1607513at2759"/>
<keyword evidence="4" id="KW-0862">Zinc</keyword>
<dbReference type="EMBL" id="CAJVQA010000710">
    <property type="protein sequence ID" value="CAG8487364.1"/>
    <property type="molecule type" value="Genomic_DNA"/>
</dbReference>
<keyword evidence="7" id="KW-1185">Reference proteome</keyword>
<keyword evidence="5" id="KW-0539">Nucleus</keyword>
<proteinExistence type="predicted"/>